<evidence type="ECO:0000313" key="3">
    <source>
        <dbReference type="Proteomes" id="UP001596105"/>
    </source>
</evidence>
<accession>A0ABW0LZQ9</accession>
<dbReference type="PANTHER" id="PTHR35807:SF2">
    <property type="entry name" value="TRANSCRIPTIONAL ACTIVATOR DOMAIN"/>
    <property type="match status" value="1"/>
</dbReference>
<dbReference type="SUPFAM" id="SSF48452">
    <property type="entry name" value="TPR-like"/>
    <property type="match status" value="1"/>
</dbReference>
<dbReference type="PANTHER" id="PTHR35807">
    <property type="entry name" value="TRANSCRIPTIONAL REGULATOR REDD-RELATED"/>
    <property type="match status" value="1"/>
</dbReference>
<reference evidence="3" key="1">
    <citation type="journal article" date="2019" name="Int. J. Syst. Evol. Microbiol.">
        <title>The Global Catalogue of Microorganisms (GCM) 10K type strain sequencing project: providing services to taxonomists for standard genome sequencing and annotation.</title>
        <authorList>
            <consortium name="The Broad Institute Genomics Platform"/>
            <consortium name="The Broad Institute Genome Sequencing Center for Infectious Disease"/>
            <person name="Wu L."/>
            <person name="Ma J."/>
        </authorList>
    </citation>
    <scope>NUCLEOTIDE SEQUENCE [LARGE SCALE GENOMIC DNA]</scope>
    <source>
        <strain evidence="3">CCUG 57113</strain>
    </source>
</reference>
<dbReference type="Pfam" id="PF03704">
    <property type="entry name" value="BTAD"/>
    <property type="match status" value="1"/>
</dbReference>
<dbReference type="InterPro" id="IPR051677">
    <property type="entry name" value="AfsR-DnrI-RedD_regulator"/>
</dbReference>
<dbReference type="Proteomes" id="UP001596105">
    <property type="component" value="Unassembled WGS sequence"/>
</dbReference>
<dbReference type="InterPro" id="IPR011990">
    <property type="entry name" value="TPR-like_helical_dom_sf"/>
</dbReference>
<evidence type="ECO:0000259" key="1">
    <source>
        <dbReference type="SMART" id="SM01043"/>
    </source>
</evidence>
<evidence type="ECO:0000313" key="2">
    <source>
        <dbReference type="EMBL" id="MFC5471305.1"/>
    </source>
</evidence>
<sequence length="132" mass="15471">MQYRRIRNDRQLYKGNYMEDDGFLWAREAEGKWKDAYVAFMKRMADYYILANKLKSAAACLQSALHRNPFPDDINETILQVYARMGDRQSMIRHYEQFAKLLKEELDIAPMETTVQLFERLCSGSASDISLA</sequence>
<dbReference type="SMART" id="SM01043">
    <property type="entry name" value="BTAD"/>
    <property type="match status" value="1"/>
</dbReference>
<comment type="caution">
    <text evidence="2">The sequence shown here is derived from an EMBL/GenBank/DDBJ whole genome shotgun (WGS) entry which is preliminary data.</text>
</comment>
<keyword evidence="3" id="KW-1185">Reference proteome</keyword>
<dbReference type="InterPro" id="IPR005158">
    <property type="entry name" value="BTAD"/>
</dbReference>
<organism evidence="2 3">
    <name type="scientific">Cohnella suwonensis</name>
    <dbReference type="NCBI Taxonomy" id="696072"/>
    <lineage>
        <taxon>Bacteria</taxon>
        <taxon>Bacillati</taxon>
        <taxon>Bacillota</taxon>
        <taxon>Bacilli</taxon>
        <taxon>Bacillales</taxon>
        <taxon>Paenibacillaceae</taxon>
        <taxon>Cohnella</taxon>
    </lineage>
</organism>
<proteinExistence type="predicted"/>
<gene>
    <name evidence="2" type="ORF">ACFPPD_21695</name>
</gene>
<protein>
    <submittedName>
        <fullName evidence="2">Bacterial transcriptional activator domain-containing protein</fullName>
    </submittedName>
</protein>
<dbReference type="RefSeq" id="WP_378083313.1">
    <property type="nucleotide sequence ID" value="NZ_JBHSMH010000097.1"/>
</dbReference>
<feature type="domain" description="Bacterial transcriptional activator" evidence="1">
    <location>
        <begin position="8"/>
        <end position="122"/>
    </location>
</feature>
<dbReference type="EMBL" id="JBHSMH010000097">
    <property type="protein sequence ID" value="MFC5471305.1"/>
    <property type="molecule type" value="Genomic_DNA"/>
</dbReference>
<name>A0ABW0LZQ9_9BACL</name>
<dbReference type="Gene3D" id="1.25.40.10">
    <property type="entry name" value="Tetratricopeptide repeat domain"/>
    <property type="match status" value="1"/>
</dbReference>